<keyword evidence="1" id="KW-0175">Coiled coil</keyword>
<dbReference type="InterPro" id="IPR036691">
    <property type="entry name" value="Endo/exonu/phosph_ase_sf"/>
</dbReference>
<evidence type="ECO:0000313" key="2">
    <source>
        <dbReference type="EMBL" id="KAK8984557.1"/>
    </source>
</evidence>
<dbReference type="SUPFAM" id="SSF56219">
    <property type="entry name" value="DNase I-like"/>
    <property type="match status" value="1"/>
</dbReference>
<keyword evidence="3" id="KW-1185">Reference proteome</keyword>
<feature type="coiled-coil region" evidence="1">
    <location>
        <begin position="206"/>
        <end position="233"/>
    </location>
</feature>
<evidence type="ECO:0000256" key="1">
    <source>
        <dbReference type="SAM" id="Coils"/>
    </source>
</evidence>
<organism evidence="2 3">
    <name type="scientific">Hibiscus sabdariffa</name>
    <name type="common">roselle</name>
    <dbReference type="NCBI Taxonomy" id="183260"/>
    <lineage>
        <taxon>Eukaryota</taxon>
        <taxon>Viridiplantae</taxon>
        <taxon>Streptophyta</taxon>
        <taxon>Embryophyta</taxon>
        <taxon>Tracheophyta</taxon>
        <taxon>Spermatophyta</taxon>
        <taxon>Magnoliopsida</taxon>
        <taxon>eudicotyledons</taxon>
        <taxon>Gunneridae</taxon>
        <taxon>Pentapetalae</taxon>
        <taxon>rosids</taxon>
        <taxon>malvids</taxon>
        <taxon>Malvales</taxon>
        <taxon>Malvaceae</taxon>
        <taxon>Malvoideae</taxon>
        <taxon>Hibiscus</taxon>
    </lineage>
</organism>
<accession>A0ABR2P8H6</accession>
<gene>
    <name evidence="2" type="ORF">V6N11_047778</name>
</gene>
<sequence length="237" mass="27648">MKMDESFYVDPIGLAVGLAMWWSNEVQVSILSHGKYFLDTKVSLNEDEWFLTLFYGPPYAEEKQVFWESIASLRSNNSEKWCLIGDTDLVASPKEKLGGLPFSATQAKWYYDFMESSCFLELPIKGGVLDATCASDHAPIFLILKGMNKRYMKEFKFEAKWFLEDDYEAKVKDSWVLVINCCRNLVFGRKLNKTRSKLRQWSRMKCRNNNLKVEEMKEQIKLLQGRQLSKERNGRTV</sequence>
<protein>
    <submittedName>
        <fullName evidence="2">Uncharacterized protein</fullName>
    </submittedName>
</protein>
<evidence type="ECO:0000313" key="3">
    <source>
        <dbReference type="Proteomes" id="UP001396334"/>
    </source>
</evidence>
<dbReference type="EMBL" id="JBBPBN010000077">
    <property type="protein sequence ID" value="KAK8984557.1"/>
    <property type="molecule type" value="Genomic_DNA"/>
</dbReference>
<reference evidence="2 3" key="1">
    <citation type="journal article" date="2024" name="G3 (Bethesda)">
        <title>Genome assembly of Hibiscus sabdariffa L. provides insights into metabolisms of medicinal natural products.</title>
        <authorList>
            <person name="Kim T."/>
        </authorList>
    </citation>
    <scope>NUCLEOTIDE SEQUENCE [LARGE SCALE GENOMIC DNA]</scope>
    <source>
        <strain evidence="2">TK-2024</strain>
        <tissue evidence="2">Old leaves</tissue>
    </source>
</reference>
<name>A0ABR2P8H6_9ROSI</name>
<comment type="caution">
    <text evidence="2">The sequence shown here is derived from an EMBL/GenBank/DDBJ whole genome shotgun (WGS) entry which is preliminary data.</text>
</comment>
<dbReference type="Proteomes" id="UP001396334">
    <property type="component" value="Unassembled WGS sequence"/>
</dbReference>
<proteinExistence type="predicted"/>
<dbReference type="Gene3D" id="3.60.10.10">
    <property type="entry name" value="Endonuclease/exonuclease/phosphatase"/>
    <property type="match status" value="1"/>
</dbReference>